<organism evidence="14 15">
    <name type="scientific">Trichoplax adhaerens</name>
    <name type="common">Trichoplax reptans</name>
    <dbReference type="NCBI Taxonomy" id="10228"/>
    <lineage>
        <taxon>Eukaryota</taxon>
        <taxon>Metazoa</taxon>
        <taxon>Placozoa</taxon>
        <taxon>Uniplacotomia</taxon>
        <taxon>Trichoplacea</taxon>
        <taxon>Trichoplacidae</taxon>
        <taxon>Trichoplax</taxon>
    </lineage>
</organism>
<keyword evidence="6" id="KW-0862">Zinc</keyword>
<dbReference type="Pfam" id="PF13920">
    <property type="entry name" value="zf-C3HC4_3"/>
    <property type="match status" value="1"/>
</dbReference>
<keyword evidence="3 12" id="KW-0812">Transmembrane</keyword>
<evidence type="ECO:0000256" key="4">
    <source>
        <dbReference type="ARBA" id="ARBA00022723"/>
    </source>
</evidence>
<evidence type="ECO:0000259" key="13">
    <source>
        <dbReference type="PROSITE" id="PS50089"/>
    </source>
</evidence>
<gene>
    <name evidence="14" type="ORF">TRIADDRAFT_57833</name>
</gene>
<dbReference type="InterPro" id="IPR038896">
    <property type="entry name" value="RNF170"/>
</dbReference>
<evidence type="ECO:0000256" key="3">
    <source>
        <dbReference type="ARBA" id="ARBA00022692"/>
    </source>
</evidence>
<dbReference type="GeneID" id="6755134"/>
<dbReference type="Proteomes" id="UP000009022">
    <property type="component" value="Unassembled WGS sequence"/>
</dbReference>
<keyword evidence="7 12" id="KW-1133">Transmembrane helix</keyword>
<dbReference type="SUPFAM" id="SSF57850">
    <property type="entry name" value="RING/U-box"/>
    <property type="match status" value="1"/>
</dbReference>
<dbReference type="PANTHER" id="PTHR22894:SF5">
    <property type="entry name" value="RING-TYPE DOMAIN-CONTAINING PROTEIN"/>
    <property type="match status" value="1"/>
</dbReference>
<dbReference type="HOGENOM" id="CLU_072335_0_0_1"/>
<dbReference type="OMA" id="NGLMIMF"/>
<protein>
    <recommendedName>
        <fullName evidence="2">E3 ubiquitin-protein ligase RNF170</fullName>
    </recommendedName>
    <alternativeName>
        <fullName evidence="10">RING finger protein 170</fullName>
    </alternativeName>
    <alternativeName>
        <fullName evidence="9">RING-type E3 ubiquitin transferase RNF170</fullName>
    </alternativeName>
</protein>
<sequence length="257" mass="29359">MNHPVQGSLVEGVSDEAVLIAGGLLCICLAFIFFELWKSRCRYLGVRVHPSQEHAVEQARSFLSNSDHSEGIRNGRPRVSYNADSRCPICILDPRAPVETNCGHIFCAECIITYWKHGSWLGPMNCPICRQEITILFPNYEDGQETDVSVDITTYNRRFSGEPRSVFYRFQLWDYVQDFPTLLRHFVRECFTVNGMIALFRVKIVVCVVIAMIYVLSPFDIIPEAVFGILGLLDDLLIIVVILIYVTMIYRNIIANR</sequence>
<evidence type="ECO:0000256" key="10">
    <source>
        <dbReference type="ARBA" id="ARBA00031107"/>
    </source>
</evidence>
<evidence type="ECO:0000256" key="1">
    <source>
        <dbReference type="ARBA" id="ARBA00004127"/>
    </source>
</evidence>
<dbReference type="PANTHER" id="PTHR22894">
    <property type="entry name" value="RING-TYPE DOMAIN-CONTAINING PROTEIN"/>
    <property type="match status" value="1"/>
</dbReference>
<evidence type="ECO:0000256" key="11">
    <source>
        <dbReference type="PROSITE-ProRule" id="PRU00175"/>
    </source>
</evidence>
<keyword evidence="15" id="KW-1185">Reference proteome</keyword>
<feature type="domain" description="RING-type" evidence="13">
    <location>
        <begin position="87"/>
        <end position="130"/>
    </location>
</feature>
<evidence type="ECO:0000313" key="14">
    <source>
        <dbReference type="EMBL" id="EDV23326.1"/>
    </source>
</evidence>
<dbReference type="GO" id="GO:0008270">
    <property type="term" value="F:zinc ion binding"/>
    <property type="evidence" value="ECO:0007669"/>
    <property type="project" value="UniProtKB-KW"/>
</dbReference>
<evidence type="ECO:0000256" key="12">
    <source>
        <dbReference type="SAM" id="Phobius"/>
    </source>
</evidence>
<dbReference type="PROSITE" id="PS00518">
    <property type="entry name" value="ZF_RING_1"/>
    <property type="match status" value="1"/>
</dbReference>
<dbReference type="SMART" id="SM00184">
    <property type="entry name" value="RING"/>
    <property type="match status" value="1"/>
</dbReference>
<dbReference type="InterPro" id="IPR001841">
    <property type="entry name" value="Znf_RING"/>
</dbReference>
<keyword evidence="4" id="KW-0479">Metal-binding</keyword>
<name>B3S1P2_TRIAD</name>
<dbReference type="PhylomeDB" id="B3S1P2"/>
<evidence type="ECO:0000256" key="7">
    <source>
        <dbReference type="ARBA" id="ARBA00022989"/>
    </source>
</evidence>
<dbReference type="PROSITE" id="PS50089">
    <property type="entry name" value="ZF_RING_2"/>
    <property type="match status" value="1"/>
</dbReference>
<dbReference type="InterPro" id="IPR010652">
    <property type="entry name" value="DUF1232"/>
</dbReference>
<reference evidence="14 15" key="1">
    <citation type="journal article" date="2008" name="Nature">
        <title>The Trichoplax genome and the nature of placozoans.</title>
        <authorList>
            <person name="Srivastava M."/>
            <person name="Begovic E."/>
            <person name="Chapman J."/>
            <person name="Putnam N.H."/>
            <person name="Hellsten U."/>
            <person name="Kawashima T."/>
            <person name="Kuo A."/>
            <person name="Mitros T."/>
            <person name="Salamov A."/>
            <person name="Carpenter M.L."/>
            <person name="Signorovitch A.Y."/>
            <person name="Moreno M.A."/>
            <person name="Kamm K."/>
            <person name="Grimwood J."/>
            <person name="Schmutz J."/>
            <person name="Shapiro H."/>
            <person name="Grigoriev I.V."/>
            <person name="Buss L.W."/>
            <person name="Schierwater B."/>
            <person name="Dellaporta S.L."/>
            <person name="Rokhsar D.S."/>
        </authorList>
    </citation>
    <scope>NUCLEOTIDE SEQUENCE [LARGE SCALE GENOMIC DNA]</scope>
    <source>
        <strain evidence="14 15">Grell-BS-1999</strain>
    </source>
</reference>
<comment type="subcellular location">
    <subcellularLocation>
        <location evidence="1">Endomembrane system</location>
        <topology evidence="1">Multi-pass membrane protein</topology>
    </subcellularLocation>
</comment>
<evidence type="ECO:0000256" key="9">
    <source>
        <dbReference type="ARBA" id="ARBA00030110"/>
    </source>
</evidence>
<dbReference type="GO" id="GO:0061630">
    <property type="term" value="F:ubiquitin protein ligase activity"/>
    <property type="evidence" value="ECO:0007669"/>
    <property type="project" value="InterPro"/>
</dbReference>
<dbReference type="CTD" id="6755134"/>
<evidence type="ECO:0000256" key="5">
    <source>
        <dbReference type="ARBA" id="ARBA00022771"/>
    </source>
</evidence>
<accession>B3S1P2</accession>
<evidence type="ECO:0000313" key="15">
    <source>
        <dbReference type="Proteomes" id="UP000009022"/>
    </source>
</evidence>
<proteinExistence type="predicted"/>
<dbReference type="OrthoDB" id="9049620at2759"/>
<evidence type="ECO:0000256" key="2">
    <source>
        <dbReference type="ARBA" id="ARBA00014068"/>
    </source>
</evidence>
<dbReference type="AlphaFoldDB" id="B3S1P2"/>
<evidence type="ECO:0000256" key="8">
    <source>
        <dbReference type="ARBA" id="ARBA00023136"/>
    </source>
</evidence>
<dbReference type="STRING" id="10228.B3S1P2"/>
<keyword evidence="5 11" id="KW-0863">Zinc-finger</keyword>
<dbReference type="InterPro" id="IPR013083">
    <property type="entry name" value="Znf_RING/FYVE/PHD"/>
</dbReference>
<dbReference type="EMBL" id="DS985247">
    <property type="protein sequence ID" value="EDV23326.1"/>
    <property type="molecule type" value="Genomic_DNA"/>
</dbReference>
<dbReference type="Gene3D" id="3.30.40.10">
    <property type="entry name" value="Zinc/RING finger domain, C3HC4 (zinc finger)"/>
    <property type="match status" value="1"/>
</dbReference>
<dbReference type="RefSeq" id="XP_002114236.1">
    <property type="nucleotide sequence ID" value="XM_002114200.1"/>
</dbReference>
<dbReference type="CDD" id="cd16553">
    <property type="entry name" value="RING-HC_RNF170"/>
    <property type="match status" value="1"/>
</dbReference>
<feature type="transmembrane region" description="Helical" evidence="12">
    <location>
        <begin position="17"/>
        <end position="37"/>
    </location>
</feature>
<dbReference type="InParanoid" id="B3S1P2"/>
<keyword evidence="8 12" id="KW-0472">Membrane</keyword>
<dbReference type="GO" id="GO:0012505">
    <property type="term" value="C:endomembrane system"/>
    <property type="evidence" value="ECO:0007669"/>
    <property type="project" value="UniProtKB-SubCell"/>
</dbReference>
<feature type="transmembrane region" description="Helical" evidence="12">
    <location>
        <begin position="225"/>
        <end position="250"/>
    </location>
</feature>
<dbReference type="eggNOG" id="KOG2164">
    <property type="taxonomic scope" value="Eukaryota"/>
</dbReference>
<feature type="transmembrane region" description="Helical" evidence="12">
    <location>
        <begin position="198"/>
        <end position="219"/>
    </location>
</feature>
<evidence type="ECO:0000256" key="6">
    <source>
        <dbReference type="ARBA" id="ARBA00022833"/>
    </source>
</evidence>
<dbReference type="KEGG" id="tad:TRIADDRAFT_57833"/>
<dbReference type="InterPro" id="IPR017907">
    <property type="entry name" value="Znf_RING_CS"/>
</dbReference>
<dbReference type="Pfam" id="PF06803">
    <property type="entry name" value="DUF1232"/>
    <property type="match status" value="1"/>
</dbReference>